<sequence>MACTSVLRPWASWQRPPIQSIRTCQTTDVAPRCPATPHCARALATFTLIMGPWMQRRCQSQTHMETGRTSATRVCATKISTAFIVAGDLAISLIIPSLEVVVLKSTCVYTPLWLIFGSVGTTGIFAEVKHGAVLAICWLISAAYARAYDKEALDGQDVPELLWRLFLAGFLNAWLIFFSVSFMGLLEPFSEGDTLRLGIPADVWGPAGFNVDVKVFRQVVDVNVDIVAEALLLNSWHIFCAGADVGEIWRLLRRRFVP</sequence>
<feature type="transmembrane region" description="Helical" evidence="1">
    <location>
        <begin position="161"/>
        <end position="186"/>
    </location>
</feature>
<name>A0A812WEA6_SYMPI</name>
<dbReference type="Proteomes" id="UP000649617">
    <property type="component" value="Unassembled WGS sequence"/>
</dbReference>
<accession>A0A812WEA6</accession>
<evidence type="ECO:0000256" key="1">
    <source>
        <dbReference type="SAM" id="Phobius"/>
    </source>
</evidence>
<proteinExistence type="predicted"/>
<feature type="transmembrane region" description="Helical" evidence="1">
    <location>
        <begin position="82"/>
        <end position="102"/>
    </location>
</feature>
<keyword evidence="1" id="KW-1133">Transmembrane helix</keyword>
<comment type="caution">
    <text evidence="2">The sequence shown here is derived from an EMBL/GenBank/DDBJ whole genome shotgun (WGS) entry which is preliminary data.</text>
</comment>
<evidence type="ECO:0000313" key="2">
    <source>
        <dbReference type="EMBL" id="CAE7670048.1"/>
    </source>
</evidence>
<dbReference type="AlphaFoldDB" id="A0A812WEA6"/>
<keyword evidence="1" id="KW-0812">Transmembrane</keyword>
<dbReference type="OrthoDB" id="408231at2759"/>
<dbReference type="EMBL" id="CAJNIZ010043826">
    <property type="protein sequence ID" value="CAE7670048.1"/>
    <property type="molecule type" value="Genomic_DNA"/>
</dbReference>
<protein>
    <submittedName>
        <fullName evidence="2">BenK protein</fullName>
    </submittedName>
</protein>
<keyword evidence="3" id="KW-1185">Reference proteome</keyword>
<reference evidence="2" key="1">
    <citation type="submission" date="2021-02" db="EMBL/GenBank/DDBJ databases">
        <authorList>
            <person name="Dougan E. K."/>
            <person name="Rhodes N."/>
            <person name="Thang M."/>
            <person name="Chan C."/>
        </authorList>
    </citation>
    <scope>NUCLEOTIDE SEQUENCE</scope>
</reference>
<evidence type="ECO:0000313" key="3">
    <source>
        <dbReference type="Proteomes" id="UP000649617"/>
    </source>
</evidence>
<gene>
    <name evidence="2" type="primary">benK</name>
    <name evidence="2" type="ORF">SPIL2461_LOCUS18458</name>
</gene>
<keyword evidence="1" id="KW-0472">Membrane</keyword>
<organism evidence="2 3">
    <name type="scientific">Symbiodinium pilosum</name>
    <name type="common">Dinoflagellate</name>
    <dbReference type="NCBI Taxonomy" id="2952"/>
    <lineage>
        <taxon>Eukaryota</taxon>
        <taxon>Sar</taxon>
        <taxon>Alveolata</taxon>
        <taxon>Dinophyceae</taxon>
        <taxon>Suessiales</taxon>
        <taxon>Symbiodiniaceae</taxon>
        <taxon>Symbiodinium</taxon>
    </lineage>
</organism>